<keyword evidence="3 11" id="KW-0328">Glycosyltransferase</keyword>
<dbReference type="GO" id="GO:0006493">
    <property type="term" value="P:protein O-linked glycosylation"/>
    <property type="evidence" value="ECO:0007669"/>
    <property type="project" value="TreeGrafter"/>
</dbReference>
<dbReference type="PANTHER" id="PTHR11214">
    <property type="entry name" value="BETA-1,3-N-ACETYLGLUCOSAMINYLTRANSFERASE"/>
    <property type="match status" value="1"/>
</dbReference>
<reference evidence="12" key="1">
    <citation type="journal article" date="2011" name="PLoS ONE">
        <title>A deep insight into the sialotranscriptome of the gulf coast tick, Amblyomma maculatum.</title>
        <authorList>
            <person name="Karim S."/>
            <person name="Singh P."/>
            <person name="Ribeiro J.M."/>
        </authorList>
    </citation>
    <scope>NUCLEOTIDE SEQUENCE</scope>
    <source>
        <tissue evidence="12">Salivary gland</tissue>
    </source>
</reference>
<comment type="subcellular location">
    <subcellularLocation>
        <location evidence="1 11">Golgi apparatus membrane</location>
        <topology evidence="1 11">Single-pass type II membrane protein</topology>
    </subcellularLocation>
</comment>
<dbReference type="GO" id="GO:0000139">
    <property type="term" value="C:Golgi membrane"/>
    <property type="evidence" value="ECO:0007669"/>
    <property type="project" value="UniProtKB-SubCell"/>
</dbReference>
<dbReference type="PANTHER" id="PTHR11214:SF334">
    <property type="entry name" value="HEXOSYLTRANSFERASE"/>
    <property type="match status" value="1"/>
</dbReference>
<evidence type="ECO:0000256" key="10">
    <source>
        <dbReference type="ARBA" id="ARBA00023180"/>
    </source>
</evidence>
<evidence type="ECO:0000256" key="7">
    <source>
        <dbReference type="ARBA" id="ARBA00022989"/>
    </source>
</evidence>
<accession>G3MJ91</accession>
<evidence type="ECO:0000256" key="9">
    <source>
        <dbReference type="ARBA" id="ARBA00023136"/>
    </source>
</evidence>
<keyword evidence="4" id="KW-0808">Transferase</keyword>
<dbReference type="Pfam" id="PF01762">
    <property type="entry name" value="Galactosyl_T"/>
    <property type="match status" value="1"/>
</dbReference>
<name>G3MJ91_AMBMU</name>
<dbReference type="EC" id="2.4.1.-" evidence="11"/>
<evidence type="ECO:0000256" key="1">
    <source>
        <dbReference type="ARBA" id="ARBA00004323"/>
    </source>
</evidence>
<organism evidence="12">
    <name type="scientific">Amblyomma maculatum</name>
    <name type="common">Gulf Coast tick</name>
    <dbReference type="NCBI Taxonomy" id="34609"/>
    <lineage>
        <taxon>Eukaryota</taxon>
        <taxon>Metazoa</taxon>
        <taxon>Ecdysozoa</taxon>
        <taxon>Arthropoda</taxon>
        <taxon>Chelicerata</taxon>
        <taxon>Arachnida</taxon>
        <taxon>Acari</taxon>
        <taxon>Parasitiformes</taxon>
        <taxon>Ixodida</taxon>
        <taxon>Ixodoidea</taxon>
        <taxon>Ixodidae</taxon>
        <taxon>Amblyomminae</taxon>
        <taxon>Amblyomma</taxon>
    </lineage>
</organism>
<keyword evidence="8 11" id="KW-0333">Golgi apparatus</keyword>
<dbReference type="InterPro" id="IPR002659">
    <property type="entry name" value="Glyco_trans_31"/>
</dbReference>
<evidence type="ECO:0000256" key="3">
    <source>
        <dbReference type="ARBA" id="ARBA00022676"/>
    </source>
</evidence>
<dbReference type="Gene3D" id="3.90.550.50">
    <property type="match status" value="1"/>
</dbReference>
<dbReference type="FunFam" id="3.90.550.50:FF:000001">
    <property type="entry name" value="Hexosyltransferase"/>
    <property type="match status" value="1"/>
</dbReference>
<dbReference type="EMBL" id="JO841942">
    <property type="protein sequence ID" value="AEO33559.1"/>
    <property type="molecule type" value="mRNA"/>
</dbReference>
<feature type="non-terminal residue" evidence="12">
    <location>
        <position position="1"/>
    </location>
</feature>
<keyword evidence="7 11" id="KW-1133">Transmembrane helix</keyword>
<evidence type="ECO:0000256" key="8">
    <source>
        <dbReference type="ARBA" id="ARBA00023034"/>
    </source>
</evidence>
<feature type="transmembrane region" description="Helical" evidence="11">
    <location>
        <begin position="7"/>
        <end position="27"/>
    </location>
</feature>
<sequence length="321" mass="36819">RAMGVKKYVTLCLLFSIVIFVIVRTLYLCDNRVYLVREWPEWAWESSTEPVPSFRYVRVPRDVCPSSSSATSLVAGIATSADHFDQRSAIRETWGGALREIGFTVLFLLGESKGQTLNRRILEEGAFHRDILQGEFADTYGNLTYKTVMFLRWVNEFCSKAKFVLKIDDDVFLNIWDLAEVLRNVSGIKHTMWGHLFRGYGPNRKNTSKWYVSKESYTQNVYPDFLSGTAYLISADSIPVLAKSTYNLPFYGLEDVYLTGFIGERTGIRRLNMDGFSITKEPIQPCAIPKVLTSHEWTPRQLRSAWKNTLSRLNMRLCEGL</sequence>
<protein>
    <recommendedName>
        <fullName evidence="11">Hexosyltransferase</fullName>
        <ecNumber evidence="11">2.4.1.-</ecNumber>
    </recommendedName>
</protein>
<dbReference type="AlphaFoldDB" id="G3MJ91"/>
<proteinExistence type="evidence at transcript level"/>
<evidence type="ECO:0000313" key="12">
    <source>
        <dbReference type="EMBL" id="AEO33559.1"/>
    </source>
</evidence>
<evidence type="ECO:0000256" key="6">
    <source>
        <dbReference type="ARBA" id="ARBA00022968"/>
    </source>
</evidence>
<evidence type="ECO:0000256" key="5">
    <source>
        <dbReference type="ARBA" id="ARBA00022692"/>
    </source>
</evidence>
<evidence type="ECO:0000256" key="11">
    <source>
        <dbReference type="RuleBase" id="RU363063"/>
    </source>
</evidence>
<keyword evidence="9 11" id="KW-0472">Membrane</keyword>
<keyword evidence="5 11" id="KW-0812">Transmembrane</keyword>
<evidence type="ECO:0000256" key="4">
    <source>
        <dbReference type="ARBA" id="ARBA00022679"/>
    </source>
</evidence>
<dbReference type="GO" id="GO:0016758">
    <property type="term" value="F:hexosyltransferase activity"/>
    <property type="evidence" value="ECO:0007669"/>
    <property type="project" value="InterPro"/>
</dbReference>
<comment type="similarity">
    <text evidence="2 11">Belongs to the glycosyltransferase 31 family.</text>
</comment>
<keyword evidence="10" id="KW-0325">Glycoprotein</keyword>
<evidence type="ECO:0000256" key="2">
    <source>
        <dbReference type="ARBA" id="ARBA00008661"/>
    </source>
</evidence>
<keyword evidence="6 11" id="KW-0735">Signal-anchor</keyword>